<dbReference type="EMBL" id="JAAIKC010000005">
    <property type="protein sequence ID" value="NEW07447.1"/>
    <property type="molecule type" value="Genomic_DNA"/>
</dbReference>
<dbReference type="Gene3D" id="3.90.1720.10">
    <property type="entry name" value="endopeptidase domain like (from Nostoc punctiforme)"/>
    <property type="match status" value="1"/>
</dbReference>
<keyword evidence="5" id="KW-0732">Signal</keyword>
<proteinExistence type="inferred from homology"/>
<keyword evidence="2" id="KW-0645">Protease</keyword>
<dbReference type="PROSITE" id="PS51935">
    <property type="entry name" value="NLPC_P60"/>
    <property type="match status" value="1"/>
</dbReference>
<dbReference type="PANTHER" id="PTHR47053">
    <property type="entry name" value="MUREIN DD-ENDOPEPTIDASE MEPH-RELATED"/>
    <property type="match status" value="1"/>
</dbReference>
<accession>A0A6G4A1C7</accession>
<feature type="chain" id="PRO_5026047144" evidence="5">
    <location>
        <begin position="38"/>
        <end position="179"/>
    </location>
</feature>
<evidence type="ECO:0000256" key="5">
    <source>
        <dbReference type="SAM" id="SignalP"/>
    </source>
</evidence>
<dbReference type="GO" id="GO:0008234">
    <property type="term" value="F:cysteine-type peptidase activity"/>
    <property type="evidence" value="ECO:0007669"/>
    <property type="project" value="UniProtKB-KW"/>
</dbReference>
<dbReference type="AlphaFoldDB" id="A0A6G4A1C7"/>
<reference evidence="7" key="1">
    <citation type="submission" date="2020-02" db="EMBL/GenBank/DDBJ databases">
        <authorList>
            <person name="Shen X.-R."/>
            <person name="Zhang Y.-X."/>
        </authorList>
    </citation>
    <scope>NUCLEOTIDE SEQUENCE</scope>
    <source>
        <strain evidence="7">SYP-B3998</strain>
    </source>
</reference>
<keyword evidence="4" id="KW-0788">Thiol protease</keyword>
<dbReference type="InterPro" id="IPR051202">
    <property type="entry name" value="Peptidase_C40"/>
</dbReference>
<evidence type="ECO:0000256" key="1">
    <source>
        <dbReference type="ARBA" id="ARBA00007074"/>
    </source>
</evidence>
<evidence type="ECO:0000313" key="7">
    <source>
        <dbReference type="EMBL" id="NEW07447.1"/>
    </source>
</evidence>
<evidence type="ECO:0000256" key="2">
    <source>
        <dbReference type="ARBA" id="ARBA00022670"/>
    </source>
</evidence>
<comment type="similarity">
    <text evidence="1">Belongs to the peptidase C40 family.</text>
</comment>
<gene>
    <name evidence="7" type="ORF">GK047_15690</name>
</gene>
<dbReference type="PANTHER" id="PTHR47053:SF1">
    <property type="entry name" value="MUREIN DD-ENDOPEPTIDASE MEPH-RELATED"/>
    <property type="match status" value="1"/>
</dbReference>
<dbReference type="GO" id="GO:0006508">
    <property type="term" value="P:proteolysis"/>
    <property type="evidence" value="ECO:0007669"/>
    <property type="project" value="UniProtKB-KW"/>
</dbReference>
<dbReference type="RefSeq" id="WP_163948432.1">
    <property type="nucleotide sequence ID" value="NZ_JAAIKC010000005.1"/>
</dbReference>
<evidence type="ECO:0000259" key="6">
    <source>
        <dbReference type="PROSITE" id="PS51935"/>
    </source>
</evidence>
<dbReference type="InterPro" id="IPR038765">
    <property type="entry name" value="Papain-like_cys_pep_sf"/>
</dbReference>
<organism evidence="7">
    <name type="scientific">Paenibacillus sp. SYP-B3998</name>
    <dbReference type="NCBI Taxonomy" id="2678564"/>
    <lineage>
        <taxon>Bacteria</taxon>
        <taxon>Bacillati</taxon>
        <taxon>Bacillota</taxon>
        <taxon>Bacilli</taxon>
        <taxon>Bacillales</taxon>
        <taxon>Paenibacillaceae</taxon>
        <taxon>Paenibacillus</taxon>
    </lineage>
</organism>
<comment type="caution">
    <text evidence="7">The sequence shown here is derived from an EMBL/GenBank/DDBJ whole genome shotgun (WGS) entry which is preliminary data.</text>
</comment>
<protein>
    <submittedName>
        <fullName evidence="7">C40 family peptidase</fullName>
    </submittedName>
</protein>
<name>A0A6G4A1C7_9BACL</name>
<sequence>MQTMKKNRLAKSLVGISLSLSLLTSGSMLLNPQSAHAASATSTDVTTAYSAASSAVTTKVVRTAESYIGRVKYKFGIRDTQHLILDCSAFTQLVFKQNGITIPWGSRAQASVGTRVSSKNKLSKGDLVMFSVGTPGKINHVGIYIGNGKFISNTKSSGVIINDMNTGYWKNRFITGRHL</sequence>
<keyword evidence="3" id="KW-0378">Hydrolase</keyword>
<feature type="domain" description="NlpC/P60" evidence="6">
    <location>
        <begin position="54"/>
        <end position="179"/>
    </location>
</feature>
<feature type="signal peptide" evidence="5">
    <location>
        <begin position="1"/>
        <end position="37"/>
    </location>
</feature>
<dbReference type="Pfam" id="PF00877">
    <property type="entry name" value="NLPC_P60"/>
    <property type="match status" value="1"/>
</dbReference>
<evidence type="ECO:0000256" key="4">
    <source>
        <dbReference type="ARBA" id="ARBA00022807"/>
    </source>
</evidence>
<evidence type="ECO:0000256" key="3">
    <source>
        <dbReference type="ARBA" id="ARBA00022801"/>
    </source>
</evidence>
<dbReference type="InterPro" id="IPR000064">
    <property type="entry name" value="NLP_P60_dom"/>
</dbReference>
<dbReference type="SUPFAM" id="SSF54001">
    <property type="entry name" value="Cysteine proteinases"/>
    <property type="match status" value="1"/>
</dbReference>